<dbReference type="EMBL" id="BK032839">
    <property type="protein sequence ID" value="DAF63369.1"/>
    <property type="molecule type" value="Genomic_DNA"/>
</dbReference>
<protein>
    <submittedName>
        <fullName evidence="1">Uncharacterized protein</fullName>
    </submittedName>
</protein>
<name>A0A8S5TJM6_9CAUD</name>
<proteinExistence type="predicted"/>
<organism evidence="1">
    <name type="scientific">Siphoviridae sp. ctvI513</name>
    <dbReference type="NCBI Taxonomy" id="2827965"/>
    <lineage>
        <taxon>Viruses</taxon>
        <taxon>Duplodnaviria</taxon>
        <taxon>Heunggongvirae</taxon>
        <taxon>Uroviricota</taxon>
        <taxon>Caudoviricetes</taxon>
    </lineage>
</organism>
<reference evidence="1" key="1">
    <citation type="journal article" date="2021" name="Proc. Natl. Acad. Sci. U.S.A.">
        <title>A Catalog of Tens of Thousands of Viruses from Human Metagenomes Reveals Hidden Associations with Chronic Diseases.</title>
        <authorList>
            <person name="Tisza M.J."/>
            <person name="Buck C.B."/>
        </authorList>
    </citation>
    <scope>NUCLEOTIDE SEQUENCE</scope>
    <source>
        <strain evidence="1">CtvI513</strain>
    </source>
</reference>
<evidence type="ECO:0000313" key="1">
    <source>
        <dbReference type="EMBL" id="DAF63369.1"/>
    </source>
</evidence>
<sequence>MGALEKFIDNVQAGKGRYGLCDACLNRQGDYCLFHNLHRLDENGKHTVTAQKLDRIEHCNSFNYAGWIL</sequence>
<accession>A0A8S5TJM6</accession>